<feature type="domain" description="PDZ" evidence="6">
    <location>
        <begin position="213"/>
        <end position="256"/>
    </location>
</feature>
<dbReference type="InterPro" id="IPR036034">
    <property type="entry name" value="PDZ_sf"/>
</dbReference>
<dbReference type="PANTHER" id="PTHR13325:SF3">
    <property type="entry name" value="MEMBRANE-BOUND TRANSCRIPTION FACTOR SITE-2 PROTEASE"/>
    <property type="match status" value="1"/>
</dbReference>
<evidence type="ECO:0000256" key="4">
    <source>
        <dbReference type="ARBA" id="ARBA00023136"/>
    </source>
</evidence>
<keyword evidence="8" id="KW-1185">Reference proteome</keyword>
<sequence>MNGLALLAAVVAVALLAEAADRLGYLPGFVSASGPFLTVSTARGKRLLDRLATAPVPWRAWGNLGVVAVVAASVVATVGVVVAALLAVTEPSSAGIATPTAILVVPGVNEFLPLSAAPELLLAVLVGLAVHEGAHGVYCRVAGIGVERVGIALLAVVPAGAFVQPDRGADESRGLAGWARMYAAGPTANVVLGALCLLLLVGPVLGSVGVAPGLAVGGVFDGAPAAEAGIAPGDRLLAVNGTAVTDGDSLDAALAAAGARVRVETDDGTATVERAVTVVRSDGPYALPDGTRIGAVNGTAVATEAGFRAAARDHPVARLTTRNGTLVRPLGLAGTTAQGGALAEAGIGPDTPVVLLSLDGERVLDLADLTDALDGLEPGERVPVVVYTDAGGVREGAVTLGGTDAPLVGLYTDPGVAGSVVSDFGVGGYPADAYLGALRGEGLPGATGPLGRVFAFLLLPFAGVLGLAPYGFAGFEAPMRAAFSAPTGTLAAANVLFWSVWLNVQLAAFNCIPLFPLDGGKLLRGGVAGAADRLGVADPWAAGTYAMAALSVLLFVGLLAVLAASWLG</sequence>
<dbReference type="GO" id="GO:0008233">
    <property type="term" value="F:peptidase activity"/>
    <property type="evidence" value="ECO:0007669"/>
    <property type="project" value="UniProtKB-KW"/>
</dbReference>
<dbReference type="InterPro" id="IPR001478">
    <property type="entry name" value="PDZ"/>
</dbReference>
<keyword evidence="7" id="KW-0645">Protease</keyword>
<name>A0ABD5ZLJ6_9EURY</name>
<organism evidence="7 8">
    <name type="scientific">Halosegnis marinus</name>
    <dbReference type="NCBI Taxonomy" id="3034023"/>
    <lineage>
        <taxon>Archaea</taxon>
        <taxon>Methanobacteriati</taxon>
        <taxon>Methanobacteriota</taxon>
        <taxon>Stenosarchaea group</taxon>
        <taxon>Halobacteria</taxon>
        <taxon>Halobacteriales</taxon>
        <taxon>Natronomonadaceae</taxon>
        <taxon>Halosegnis</taxon>
    </lineage>
</organism>
<dbReference type="CDD" id="cd05709">
    <property type="entry name" value="S2P-M50"/>
    <property type="match status" value="1"/>
</dbReference>
<dbReference type="InterPro" id="IPR001193">
    <property type="entry name" value="MBTPS2"/>
</dbReference>
<proteinExistence type="predicted"/>
<feature type="transmembrane region" description="Helical" evidence="5">
    <location>
        <begin position="545"/>
        <end position="567"/>
    </location>
</feature>
<protein>
    <submittedName>
        <fullName evidence="7">Site-2 protease family protein</fullName>
    </submittedName>
</protein>
<keyword evidence="3 5" id="KW-1133">Transmembrane helix</keyword>
<dbReference type="GO" id="GO:0006508">
    <property type="term" value="P:proteolysis"/>
    <property type="evidence" value="ECO:0007669"/>
    <property type="project" value="UniProtKB-KW"/>
</dbReference>
<dbReference type="GeneID" id="79266035"/>
<comment type="subcellular location">
    <subcellularLocation>
        <location evidence="1">Endomembrane system</location>
        <topology evidence="1">Multi-pass membrane protein</topology>
    </subcellularLocation>
</comment>
<feature type="transmembrane region" description="Helical" evidence="5">
    <location>
        <begin position="453"/>
        <end position="475"/>
    </location>
</feature>
<reference evidence="7 8" key="1">
    <citation type="journal article" date="2019" name="Int. J. Syst. Evol. Microbiol.">
        <title>The Global Catalogue of Microorganisms (GCM) 10K type strain sequencing project: providing services to taxonomists for standard genome sequencing and annotation.</title>
        <authorList>
            <consortium name="The Broad Institute Genomics Platform"/>
            <consortium name="The Broad Institute Genome Sequencing Center for Infectious Disease"/>
            <person name="Wu L."/>
            <person name="Ma J."/>
        </authorList>
    </citation>
    <scope>NUCLEOTIDE SEQUENCE [LARGE SCALE GENOMIC DNA]</scope>
    <source>
        <strain evidence="7 8">DT85</strain>
    </source>
</reference>
<dbReference type="Gene3D" id="2.30.42.10">
    <property type="match status" value="2"/>
</dbReference>
<dbReference type="EMBL" id="JBHTAP010000001">
    <property type="protein sequence ID" value="MFC7234367.1"/>
    <property type="molecule type" value="Genomic_DNA"/>
</dbReference>
<evidence type="ECO:0000256" key="1">
    <source>
        <dbReference type="ARBA" id="ARBA00004127"/>
    </source>
</evidence>
<dbReference type="GO" id="GO:0012505">
    <property type="term" value="C:endomembrane system"/>
    <property type="evidence" value="ECO:0007669"/>
    <property type="project" value="UniProtKB-SubCell"/>
</dbReference>
<dbReference type="PANTHER" id="PTHR13325">
    <property type="entry name" value="PROTEASE M50 MEMBRANE-BOUND TRANSCRIPTION FACTOR SITE 2 PROTEASE"/>
    <property type="match status" value="1"/>
</dbReference>
<evidence type="ECO:0000313" key="7">
    <source>
        <dbReference type="EMBL" id="MFC7234367.1"/>
    </source>
</evidence>
<accession>A0ABD5ZLJ6</accession>
<dbReference type="PROSITE" id="PS50106">
    <property type="entry name" value="PDZ"/>
    <property type="match status" value="1"/>
</dbReference>
<dbReference type="Pfam" id="PF17820">
    <property type="entry name" value="PDZ_6"/>
    <property type="match status" value="1"/>
</dbReference>
<evidence type="ECO:0000259" key="6">
    <source>
        <dbReference type="PROSITE" id="PS50106"/>
    </source>
</evidence>
<dbReference type="SUPFAM" id="SSF50156">
    <property type="entry name" value="PDZ domain-like"/>
    <property type="match status" value="1"/>
</dbReference>
<gene>
    <name evidence="7" type="ORF">ACFQJ4_03455</name>
</gene>
<feature type="transmembrane region" description="Helical" evidence="5">
    <location>
        <begin position="64"/>
        <end position="88"/>
    </location>
</feature>
<feature type="transmembrane region" description="Helical" evidence="5">
    <location>
        <begin position="190"/>
        <end position="211"/>
    </location>
</feature>
<dbReference type="Pfam" id="PF02163">
    <property type="entry name" value="Peptidase_M50"/>
    <property type="match status" value="1"/>
</dbReference>
<keyword evidence="7" id="KW-0378">Hydrolase</keyword>
<keyword evidence="2 5" id="KW-0812">Transmembrane</keyword>
<dbReference type="AlphaFoldDB" id="A0ABD5ZLJ6"/>
<dbReference type="SMART" id="SM00228">
    <property type="entry name" value="PDZ"/>
    <property type="match status" value="1"/>
</dbReference>
<dbReference type="Proteomes" id="UP001596398">
    <property type="component" value="Unassembled WGS sequence"/>
</dbReference>
<evidence type="ECO:0000256" key="5">
    <source>
        <dbReference type="SAM" id="Phobius"/>
    </source>
</evidence>
<evidence type="ECO:0000313" key="8">
    <source>
        <dbReference type="Proteomes" id="UP001596398"/>
    </source>
</evidence>
<dbReference type="RefSeq" id="WP_276235368.1">
    <property type="nucleotide sequence ID" value="NZ_CP119802.1"/>
</dbReference>
<feature type="transmembrane region" description="Helical" evidence="5">
    <location>
        <begin position="495"/>
        <end position="515"/>
    </location>
</feature>
<dbReference type="InterPro" id="IPR041489">
    <property type="entry name" value="PDZ_6"/>
</dbReference>
<comment type="caution">
    <text evidence="7">The sequence shown here is derived from an EMBL/GenBank/DDBJ whole genome shotgun (WGS) entry which is preliminary data.</text>
</comment>
<evidence type="ECO:0000256" key="3">
    <source>
        <dbReference type="ARBA" id="ARBA00022989"/>
    </source>
</evidence>
<keyword evidence="4 5" id="KW-0472">Membrane</keyword>
<dbReference type="InterPro" id="IPR008915">
    <property type="entry name" value="Peptidase_M50"/>
</dbReference>
<evidence type="ECO:0000256" key="2">
    <source>
        <dbReference type="ARBA" id="ARBA00022692"/>
    </source>
</evidence>